<protein>
    <recommendedName>
        <fullName evidence="7">Major facilitator superfamily (MFS) profile domain-containing protein</fullName>
    </recommendedName>
</protein>
<dbReference type="PROSITE" id="PS50850">
    <property type="entry name" value="MFS"/>
    <property type="match status" value="1"/>
</dbReference>
<name>A0A0D2FA56_9EURO</name>
<feature type="transmembrane region" description="Helical" evidence="6">
    <location>
        <begin position="384"/>
        <end position="405"/>
    </location>
</feature>
<evidence type="ECO:0000256" key="2">
    <source>
        <dbReference type="ARBA" id="ARBA00022692"/>
    </source>
</evidence>
<dbReference type="InterPro" id="IPR036259">
    <property type="entry name" value="MFS_trans_sf"/>
</dbReference>
<feature type="transmembrane region" description="Helical" evidence="6">
    <location>
        <begin position="136"/>
        <end position="155"/>
    </location>
</feature>
<feature type="transmembrane region" description="Helical" evidence="6">
    <location>
        <begin position="450"/>
        <end position="472"/>
    </location>
</feature>
<evidence type="ECO:0000256" key="5">
    <source>
        <dbReference type="SAM" id="MobiDB-lite"/>
    </source>
</evidence>
<dbReference type="GO" id="GO:0005886">
    <property type="term" value="C:plasma membrane"/>
    <property type="evidence" value="ECO:0007669"/>
    <property type="project" value="TreeGrafter"/>
</dbReference>
<proteinExistence type="predicted"/>
<accession>A0A0D2FA56</accession>
<feature type="transmembrane region" description="Helical" evidence="6">
    <location>
        <begin position="478"/>
        <end position="499"/>
    </location>
</feature>
<feature type="transmembrane region" description="Helical" evidence="6">
    <location>
        <begin position="227"/>
        <end position="246"/>
    </location>
</feature>
<reference evidence="8 9" key="1">
    <citation type="submission" date="2015-01" db="EMBL/GenBank/DDBJ databases">
        <title>The Genome Sequence of Capronia semiimmersa CBS27337.</title>
        <authorList>
            <consortium name="The Broad Institute Genomics Platform"/>
            <person name="Cuomo C."/>
            <person name="de Hoog S."/>
            <person name="Gorbushina A."/>
            <person name="Stielow B."/>
            <person name="Teixiera M."/>
            <person name="Abouelleil A."/>
            <person name="Chapman S.B."/>
            <person name="Priest M."/>
            <person name="Young S.K."/>
            <person name="Wortman J."/>
            <person name="Nusbaum C."/>
            <person name="Birren B."/>
        </authorList>
    </citation>
    <scope>NUCLEOTIDE SEQUENCE [LARGE SCALE GENOMIC DNA]</scope>
    <source>
        <strain evidence="8 9">CBS 27337</strain>
    </source>
</reference>
<dbReference type="GO" id="GO:0022857">
    <property type="term" value="F:transmembrane transporter activity"/>
    <property type="evidence" value="ECO:0007669"/>
    <property type="project" value="InterPro"/>
</dbReference>
<dbReference type="HOGENOM" id="CLU_008455_11_1_1"/>
<feature type="transmembrane region" description="Helical" evidence="6">
    <location>
        <begin position="417"/>
        <end position="438"/>
    </location>
</feature>
<evidence type="ECO:0000256" key="3">
    <source>
        <dbReference type="ARBA" id="ARBA00022989"/>
    </source>
</evidence>
<sequence length="546" mass="61272">METYRQYRRIGRSLQSQLDRKVEGVRTLPCLSRQQTRIVNGRAVLVVDWDRPDDPLNPRNWPFPKRLRATMVICLIGGTVGVASSLDSAVLPQAAHGLGVSEVTESFGAIGSFLLGYGPGALVAGPFSEVVGRNQIYLPALTLFCLFIMASALAPDIGSQIVFRFVACVVGAAPSVCVGGSISDMFTPMEKTYMFPFFSLFGFGSAALGPVMGAWIAESPVLHSWRWAEWVTLMMATVALAITFLFQPETYAPVLLSWKARQLRKITGDDRYYAEHEIERIPLSTRLKTALRRPFILALHEPIILLISLYMSLVYVILFTFLTGYDFIFRRTYNISQGLTNTVFVAMLVGVWLAYSAIPWIYKRTVRAQREAESRGKKQFDPELRLWYAMLGAPVLPISLFWMAWTSYPSISIWSPILASVLFGYSADMIFLTSYLYLIDVYETYAASALVFTTLSRYLLAGPMIVAGIPFYENVGHHWTVTILGCFSLLLAPIPFVFYKYGHIIRRKSRFAVTSKEVFDPRDVPCPSEGSSNTDIPDTEDKEDRP</sequence>
<feature type="transmembrane region" description="Helical" evidence="6">
    <location>
        <begin position="161"/>
        <end position="182"/>
    </location>
</feature>
<feature type="region of interest" description="Disordered" evidence="5">
    <location>
        <begin position="520"/>
        <end position="546"/>
    </location>
</feature>
<feature type="transmembrane region" description="Helical" evidence="6">
    <location>
        <begin position="342"/>
        <end position="363"/>
    </location>
</feature>
<evidence type="ECO:0000256" key="4">
    <source>
        <dbReference type="ARBA" id="ARBA00023136"/>
    </source>
</evidence>
<gene>
    <name evidence="8" type="ORF">PV04_07201</name>
</gene>
<evidence type="ECO:0000259" key="7">
    <source>
        <dbReference type="PROSITE" id="PS50850"/>
    </source>
</evidence>
<evidence type="ECO:0000256" key="1">
    <source>
        <dbReference type="ARBA" id="ARBA00004141"/>
    </source>
</evidence>
<evidence type="ECO:0000313" key="9">
    <source>
        <dbReference type="Proteomes" id="UP000054266"/>
    </source>
</evidence>
<dbReference type="SUPFAM" id="SSF103473">
    <property type="entry name" value="MFS general substrate transporter"/>
    <property type="match status" value="1"/>
</dbReference>
<dbReference type="PANTHER" id="PTHR23502:SF47">
    <property type="entry name" value="MAJOR FACILITATOR SUPERFAMILY (MFS) PROFILE DOMAIN-CONTAINING PROTEIN-RELATED"/>
    <property type="match status" value="1"/>
</dbReference>
<dbReference type="Gene3D" id="1.20.1250.20">
    <property type="entry name" value="MFS general substrate transporter like domains"/>
    <property type="match status" value="1"/>
</dbReference>
<evidence type="ECO:0000256" key="6">
    <source>
        <dbReference type="SAM" id="Phobius"/>
    </source>
</evidence>
<feature type="transmembrane region" description="Helical" evidence="6">
    <location>
        <begin position="67"/>
        <end position="86"/>
    </location>
</feature>
<dbReference type="PANTHER" id="PTHR23502">
    <property type="entry name" value="MAJOR FACILITATOR SUPERFAMILY"/>
    <property type="match status" value="1"/>
</dbReference>
<feature type="compositionally biased region" description="Acidic residues" evidence="5">
    <location>
        <begin position="537"/>
        <end position="546"/>
    </location>
</feature>
<feature type="transmembrane region" description="Helical" evidence="6">
    <location>
        <begin position="194"/>
        <end position="215"/>
    </location>
</feature>
<feature type="transmembrane region" description="Helical" evidence="6">
    <location>
        <begin position="106"/>
        <end position="124"/>
    </location>
</feature>
<evidence type="ECO:0000313" key="8">
    <source>
        <dbReference type="EMBL" id="KIW64898.1"/>
    </source>
</evidence>
<dbReference type="Pfam" id="PF07690">
    <property type="entry name" value="MFS_1"/>
    <property type="match status" value="1"/>
</dbReference>
<comment type="subcellular location">
    <subcellularLocation>
        <location evidence="1">Membrane</location>
        <topology evidence="1">Multi-pass membrane protein</topology>
    </subcellularLocation>
</comment>
<keyword evidence="4 6" id="KW-0472">Membrane</keyword>
<dbReference type="EMBL" id="KN846960">
    <property type="protein sequence ID" value="KIW64898.1"/>
    <property type="molecule type" value="Genomic_DNA"/>
</dbReference>
<keyword evidence="3 6" id="KW-1133">Transmembrane helix</keyword>
<keyword evidence="9" id="KW-1185">Reference proteome</keyword>
<feature type="transmembrane region" description="Helical" evidence="6">
    <location>
        <begin position="295"/>
        <end position="322"/>
    </location>
</feature>
<keyword evidence="2 6" id="KW-0812">Transmembrane</keyword>
<dbReference type="InterPro" id="IPR011701">
    <property type="entry name" value="MFS"/>
</dbReference>
<dbReference type="AlphaFoldDB" id="A0A0D2FA56"/>
<dbReference type="InterPro" id="IPR020846">
    <property type="entry name" value="MFS_dom"/>
</dbReference>
<dbReference type="EMBL" id="KN846960">
    <property type="protein sequence ID" value="KIW64897.1"/>
    <property type="molecule type" value="Genomic_DNA"/>
</dbReference>
<dbReference type="Proteomes" id="UP000054266">
    <property type="component" value="Unassembled WGS sequence"/>
</dbReference>
<dbReference type="CDD" id="cd17323">
    <property type="entry name" value="MFS_Tpo1_MDR_like"/>
    <property type="match status" value="1"/>
</dbReference>
<organism evidence="8 9">
    <name type="scientific">Phialophora macrospora</name>
    <dbReference type="NCBI Taxonomy" id="1851006"/>
    <lineage>
        <taxon>Eukaryota</taxon>
        <taxon>Fungi</taxon>
        <taxon>Dikarya</taxon>
        <taxon>Ascomycota</taxon>
        <taxon>Pezizomycotina</taxon>
        <taxon>Eurotiomycetes</taxon>
        <taxon>Chaetothyriomycetidae</taxon>
        <taxon>Chaetothyriales</taxon>
        <taxon>Herpotrichiellaceae</taxon>
        <taxon>Phialophora</taxon>
    </lineage>
</organism>
<feature type="domain" description="Major facilitator superfamily (MFS) profile" evidence="7">
    <location>
        <begin position="65"/>
        <end position="503"/>
    </location>
</feature>
<dbReference type="STRING" id="5601.A0A0D2FA56"/>